<sequence>MELLGCRHGRIFFFDGMLHEVMVFDPATTDRRRVAVPPVYDEKEVGIFNGAVLCTASDEATCILIGVHCDNDRAFGSVYSSETGTLGDLISTAAIRYMI</sequence>
<dbReference type="STRING" id="15368.I1GSQ0"/>
<keyword evidence="3" id="KW-1185">Reference proteome</keyword>
<dbReference type="HOGENOM" id="CLU_2323652_0_0_1"/>
<reference evidence="1 2" key="1">
    <citation type="journal article" date="2010" name="Nature">
        <title>Genome sequencing and analysis of the model grass Brachypodium distachyon.</title>
        <authorList>
            <consortium name="International Brachypodium Initiative"/>
        </authorList>
    </citation>
    <scope>NUCLEOTIDE SEQUENCE [LARGE SCALE GENOMIC DNA]</scope>
    <source>
        <strain evidence="1 2">Bd21</strain>
    </source>
</reference>
<dbReference type="PANTHER" id="PTHR33186:SF16">
    <property type="entry name" value="F-BOX ASSOCIATED DOMAIN-CONTAINING PROTEIN"/>
    <property type="match status" value="1"/>
</dbReference>
<dbReference type="EMBL" id="CM000880">
    <property type="protein sequence ID" value="KQK15400.1"/>
    <property type="molecule type" value="Genomic_DNA"/>
</dbReference>
<accession>I1GSQ0</accession>
<evidence type="ECO:0008006" key="4">
    <source>
        <dbReference type="Google" id="ProtNLM"/>
    </source>
</evidence>
<organism evidence="2">
    <name type="scientific">Brachypodium distachyon</name>
    <name type="common">Purple false brome</name>
    <name type="synonym">Trachynia distachya</name>
    <dbReference type="NCBI Taxonomy" id="15368"/>
    <lineage>
        <taxon>Eukaryota</taxon>
        <taxon>Viridiplantae</taxon>
        <taxon>Streptophyta</taxon>
        <taxon>Embryophyta</taxon>
        <taxon>Tracheophyta</taxon>
        <taxon>Spermatophyta</taxon>
        <taxon>Magnoliopsida</taxon>
        <taxon>Liliopsida</taxon>
        <taxon>Poales</taxon>
        <taxon>Poaceae</taxon>
        <taxon>BOP clade</taxon>
        <taxon>Pooideae</taxon>
        <taxon>Stipodae</taxon>
        <taxon>Brachypodieae</taxon>
        <taxon>Brachypodium</taxon>
    </lineage>
</organism>
<dbReference type="OMA" id="NNDDIHH"/>
<reference evidence="1" key="2">
    <citation type="submission" date="2017-06" db="EMBL/GenBank/DDBJ databases">
        <title>WGS assembly of Brachypodium distachyon.</title>
        <authorList>
            <consortium name="The International Brachypodium Initiative"/>
            <person name="Lucas S."/>
            <person name="Harmon-Smith M."/>
            <person name="Lail K."/>
            <person name="Tice H."/>
            <person name="Grimwood J."/>
            <person name="Bruce D."/>
            <person name="Barry K."/>
            <person name="Shu S."/>
            <person name="Lindquist E."/>
            <person name="Wang M."/>
            <person name="Pitluck S."/>
            <person name="Vogel J.P."/>
            <person name="Garvin D.F."/>
            <person name="Mockler T.C."/>
            <person name="Schmutz J."/>
            <person name="Rokhsar D."/>
            <person name="Bevan M.W."/>
        </authorList>
    </citation>
    <scope>NUCLEOTIDE SEQUENCE</scope>
    <source>
        <strain evidence="1">Bd21</strain>
    </source>
</reference>
<dbReference type="eggNOG" id="ENOG502R45H">
    <property type="taxonomic scope" value="Eukaryota"/>
</dbReference>
<protein>
    <recommendedName>
        <fullName evidence="4">F-box associated domain-containing protein</fullName>
    </recommendedName>
</protein>
<dbReference type="PANTHER" id="PTHR33186">
    <property type="entry name" value="OS10G0136150 PROTEIN-RELATED"/>
    <property type="match status" value="1"/>
</dbReference>
<proteinExistence type="predicted"/>
<dbReference type="EnsemblPlants" id="KQK15400">
    <property type="protein sequence ID" value="KQK15400"/>
    <property type="gene ID" value="BRADI_1g22530v3"/>
</dbReference>
<dbReference type="Proteomes" id="UP000008810">
    <property type="component" value="Chromosome 1"/>
</dbReference>
<evidence type="ECO:0000313" key="3">
    <source>
        <dbReference type="Proteomes" id="UP000008810"/>
    </source>
</evidence>
<dbReference type="AlphaFoldDB" id="I1GSQ0"/>
<evidence type="ECO:0000313" key="1">
    <source>
        <dbReference type="EMBL" id="KQK15400.1"/>
    </source>
</evidence>
<dbReference type="InParanoid" id="I1GSQ0"/>
<dbReference type="Gramene" id="KQK15400">
    <property type="protein sequence ID" value="KQK15400"/>
    <property type="gene ID" value="BRADI_1g22530v3"/>
</dbReference>
<gene>
    <name evidence="1" type="ORF">BRADI_1g22530v3</name>
</gene>
<reference evidence="2" key="3">
    <citation type="submission" date="2018-08" db="UniProtKB">
        <authorList>
            <consortium name="EnsemblPlants"/>
        </authorList>
    </citation>
    <scope>IDENTIFICATION</scope>
    <source>
        <strain evidence="2">cv. Bd21</strain>
    </source>
</reference>
<evidence type="ECO:0000313" key="2">
    <source>
        <dbReference type="EnsemblPlants" id="KQK15400"/>
    </source>
</evidence>
<name>I1GSQ0_BRADI</name>